<dbReference type="GO" id="GO:0051536">
    <property type="term" value="F:iron-sulfur cluster binding"/>
    <property type="evidence" value="ECO:0007669"/>
    <property type="project" value="UniProtKB-KW"/>
</dbReference>
<organism evidence="10 11">
    <name type="scientific">Candidatus Faecalibacterium intestinigallinarum</name>
    <dbReference type="NCBI Taxonomy" id="2838581"/>
    <lineage>
        <taxon>Bacteria</taxon>
        <taxon>Bacillati</taxon>
        <taxon>Bacillota</taxon>
        <taxon>Clostridia</taxon>
        <taxon>Eubacteriales</taxon>
        <taxon>Oscillospiraceae</taxon>
        <taxon>Faecalibacterium</taxon>
    </lineage>
</organism>
<dbReference type="GO" id="GO:0046872">
    <property type="term" value="F:metal ion binding"/>
    <property type="evidence" value="ECO:0007669"/>
    <property type="project" value="UniProtKB-KW"/>
</dbReference>
<evidence type="ECO:0000313" key="10">
    <source>
        <dbReference type="EMBL" id="HIW09167.1"/>
    </source>
</evidence>
<dbReference type="SUPFAM" id="SSF53383">
    <property type="entry name" value="PLP-dependent transferases"/>
    <property type="match status" value="1"/>
</dbReference>
<dbReference type="PIRSF" id="PIRSF005572">
    <property type="entry name" value="NifS"/>
    <property type="match status" value="1"/>
</dbReference>
<evidence type="ECO:0000256" key="1">
    <source>
        <dbReference type="ARBA" id="ARBA00001933"/>
    </source>
</evidence>
<accession>A0A9D1TWQ0</accession>
<feature type="domain" description="Aminotransferase class V" evidence="9">
    <location>
        <begin position="8"/>
        <end position="369"/>
    </location>
</feature>
<dbReference type="InterPro" id="IPR000192">
    <property type="entry name" value="Aminotrans_V_dom"/>
</dbReference>
<keyword evidence="7" id="KW-0411">Iron-sulfur</keyword>
<dbReference type="PANTHER" id="PTHR11601:SF34">
    <property type="entry name" value="CYSTEINE DESULFURASE"/>
    <property type="match status" value="1"/>
</dbReference>
<evidence type="ECO:0000256" key="8">
    <source>
        <dbReference type="ARBA" id="ARBA00050776"/>
    </source>
</evidence>
<evidence type="ECO:0000256" key="2">
    <source>
        <dbReference type="ARBA" id="ARBA00006490"/>
    </source>
</evidence>
<name>A0A9D1TWQ0_9FIRM</name>
<keyword evidence="6" id="KW-0408">Iron</keyword>
<sequence length="383" mass="41367">MRTDPTLHYLDNAATTMVDPAVAEVIHDAMLRHWANPSSLYPPGAESEAALSRARAALARTLGCKSREFYFTSCGSEGNNLALLGAARTRTFGKKILCSGFEHPSVRRPLEALADAGWQVEFLPPAADGSFDVAQLLDRVDRSTVLVACMMVNNETGARCDVERLAREVKGLNSRAVVHVDGVQAWMRLPVRLEGSGIDSFTVSGHKIHAPKGVGGLYLNDKLAQSFRPPYLGGEQERGLRPGTENLPYALGLAAAAQKLAPGLTERTARIRALNERLRAGLAAFPTVELNSPADAVPEILNFSENKVRSETMLAWLAGAKVYVSSASACGRGEPSHTLQAMRRPPKAVDTAIRVSFCADNTEEDVDAFLERFEAGMKQLQGV</sequence>
<dbReference type="AlphaFoldDB" id="A0A9D1TWQ0"/>
<dbReference type="InterPro" id="IPR015421">
    <property type="entry name" value="PyrdxlP-dep_Trfase_major"/>
</dbReference>
<dbReference type="Gene3D" id="1.10.260.50">
    <property type="match status" value="1"/>
</dbReference>
<comment type="catalytic activity">
    <reaction evidence="8">
        <text>(sulfur carrier)-H + L-cysteine = (sulfur carrier)-SH + L-alanine</text>
        <dbReference type="Rhea" id="RHEA:43892"/>
        <dbReference type="Rhea" id="RHEA-COMP:14737"/>
        <dbReference type="Rhea" id="RHEA-COMP:14739"/>
        <dbReference type="ChEBI" id="CHEBI:29917"/>
        <dbReference type="ChEBI" id="CHEBI:35235"/>
        <dbReference type="ChEBI" id="CHEBI:57972"/>
        <dbReference type="ChEBI" id="CHEBI:64428"/>
        <dbReference type="EC" id="2.8.1.7"/>
    </reaction>
</comment>
<dbReference type="InterPro" id="IPR015422">
    <property type="entry name" value="PyrdxlP-dep_Trfase_small"/>
</dbReference>
<dbReference type="Proteomes" id="UP000823933">
    <property type="component" value="Unassembled WGS sequence"/>
</dbReference>
<comment type="caution">
    <text evidence="10">The sequence shown here is derived from an EMBL/GenBank/DDBJ whole genome shotgun (WGS) entry which is preliminary data.</text>
</comment>
<dbReference type="EMBL" id="DXHQ01000082">
    <property type="protein sequence ID" value="HIW09167.1"/>
    <property type="molecule type" value="Genomic_DNA"/>
</dbReference>
<dbReference type="Gene3D" id="3.90.1150.10">
    <property type="entry name" value="Aspartate Aminotransferase, domain 1"/>
    <property type="match status" value="1"/>
</dbReference>
<comment type="similarity">
    <text evidence="2">Belongs to the class-V pyridoxal-phosphate-dependent aminotransferase family. NifS/IscS subfamily.</text>
</comment>
<evidence type="ECO:0000256" key="6">
    <source>
        <dbReference type="ARBA" id="ARBA00023004"/>
    </source>
</evidence>
<keyword evidence="5" id="KW-0663">Pyridoxal phosphate</keyword>
<dbReference type="InterPro" id="IPR015424">
    <property type="entry name" value="PyrdxlP-dep_Trfase"/>
</dbReference>
<dbReference type="Gene3D" id="3.40.640.10">
    <property type="entry name" value="Type I PLP-dependent aspartate aminotransferase-like (Major domain)"/>
    <property type="match status" value="1"/>
</dbReference>
<comment type="cofactor">
    <cofactor evidence="1">
        <name>pyridoxal 5'-phosphate</name>
        <dbReference type="ChEBI" id="CHEBI:597326"/>
    </cofactor>
</comment>
<dbReference type="PANTHER" id="PTHR11601">
    <property type="entry name" value="CYSTEINE DESULFURYLASE FAMILY MEMBER"/>
    <property type="match status" value="1"/>
</dbReference>
<reference evidence="10" key="2">
    <citation type="submission" date="2021-04" db="EMBL/GenBank/DDBJ databases">
        <authorList>
            <person name="Gilroy R."/>
        </authorList>
    </citation>
    <scope>NUCLEOTIDE SEQUENCE</scope>
    <source>
        <strain evidence="10">ChiHcolR34-3080</strain>
    </source>
</reference>
<evidence type="ECO:0000256" key="4">
    <source>
        <dbReference type="ARBA" id="ARBA00022723"/>
    </source>
</evidence>
<keyword evidence="4" id="KW-0479">Metal-binding</keyword>
<dbReference type="Pfam" id="PF00266">
    <property type="entry name" value="Aminotran_5"/>
    <property type="match status" value="1"/>
</dbReference>
<evidence type="ECO:0000259" key="9">
    <source>
        <dbReference type="Pfam" id="PF00266"/>
    </source>
</evidence>
<protein>
    <submittedName>
        <fullName evidence="10">Cysteine desulfurase</fullName>
    </submittedName>
</protein>
<evidence type="ECO:0000256" key="5">
    <source>
        <dbReference type="ARBA" id="ARBA00022898"/>
    </source>
</evidence>
<gene>
    <name evidence="10" type="ORF">H9890_07195</name>
</gene>
<proteinExistence type="inferred from homology"/>
<reference evidence="10" key="1">
    <citation type="journal article" date="2021" name="PeerJ">
        <title>Extensive microbial diversity within the chicken gut microbiome revealed by metagenomics and culture.</title>
        <authorList>
            <person name="Gilroy R."/>
            <person name="Ravi A."/>
            <person name="Getino M."/>
            <person name="Pursley I."/>
            <person name="Horton D.L."/>
            <person name="Alikhan N.F."/>
            <person name="Baker D."/>
            <person name="Gharbi K."/>
            <person name="Hall N."/>
            <person name="Watson M."/>
            <person name="Adriaenssens E.M."/>
            <person name="Foster-Nyarko E."/>
            <person name="Jarju S."/>
            <person name="Secka A."/>
            <person name="Antonio M."/>
            <person name="Oren A."/>
            <person name="Chaudhuri R.R."/>
            <person name="La Ragione R."/>
            <person name="Hildebrand F."/>
            <person name="Pallen M.J."/>
        </authorList>
    </citation>
    <scope>NUCLEOTIDE SEQUENCE</scope>
    <source>
        <strain evidence="10">ChiHcolR34-3080</strain>
    </source>
</reference>
<dbReference type="GO" id="GO:0031071">
    <property type="term" value="F:cysteine desulfurase activity"/>
    <property type="evidence" value="ECO:0007669"/>
    <property type="project" value="UniProtKB-EC"/>
</dbReference>
<keyword evidence="3" id="KW-0808">Transferase</keyword>
<evidence type="ECO:0000313" key="11">
    <source>
        <dbReference type="Proteomes" id="UP000823933"/>
    </source>
</evidence>
<evidence type="ECO:0000256" key="3">
    <source>
        <dbReference type="ARBA" id="ARBA00022679"/>
    </source>
</evidence>
<dbReference type="InterPro" id="IPR016454">
    <property type="entry name" value="Cysteine_dSase"/>
</dbReference>
<evidence type="ECO:0000256" key="7">
    <source>
        <dbReference type="ARBA" id="ARBA00023014"/>
    </source>
</evidence>